<keyword evidence="5" id="KW-0539">Nucleus</keyword>
<evidence type="ECO:0000256" key="2">
    <source>
        <dbReference type="ARBA" id="ARBA00022490"/>
    </source>
</evidence>
<feature type="region of interest" description="Disordered" evidence="7">
    <location>
        <begin position="86"/>
        <end position="109"/>
    </location>
</feature>
<evidence type="ECO:0000256" key="5">
    <source>
        <dbReference type="ARBA" id="ARBA00023242"/>
    </source>
</evidence>
<dbReference type="OrthoDB" id="759087at2759"/>
<dbReference type="EMBL" id="PGOL01003324">
    <property type="protein sequence ID" value="PKI41704.1"/>
    <property type="molecule type" value="Genomic_DNA"/>
</dbReference>
<name>A0A218WDL6_PUNGR</name>
<feature type="region of interest" description="Disordered" evidence="7">
    <location>
        <begin position="27"/>
        <end position="65"/>
    </location>
</feature>
<evidence type="ECO:0000313" key="11">
    <source>
        <dbReference type="Proteomes" id="UP000233551"/>
    </source>
</evidence>
<protein>
    <submittedName>
        <fullName evidence="8">Uncharacterized protein</fullName>
    </submittedName>
</protein>
<evidence type="ECO:0000313" key="8">
    <source>
        <dbReference type="EMBL" id="OWM70766.1"/>
    </source>
</evidence>
<reference evidence="8" key="2">
    <citation type="submission" date="2017-06" db="EMBL/GenBank/DDBJ databases">
        <title>The pomegranate genome and the genomics of punicalagin biosynthesis.</title>
        <authorList>
            <person name="Xu C."/>
        </authorList>
    </citation>
    <scope>NUCLEOTIDE SEQUENCE [LARGE SCALE GENOMIC DNA]</scope>
    <source>
        <tissue evidence="8">Fresh leaf</tissue>
    </source>
</reference>
<dbReference type="GO" id="GO:0009736">
    <property type="term" value="P:cytokinin-activated signaling pathway"/>
    <property type="evidence" value="ECO:0007669"/>
    <property type="project" value="UniProtKB-KW"/>
</dbReference>
<comment type="subcellular location">
    <subcellularLocation>
        <location evidence="1">Cytoplasm</location>
    </subcellularLocation>
</comment>
<dbReference type="GeneID" id="116214750"/>
<reference evidence="9 11" key="3">
    <citation type="submission" date="2017-11" db="EMBL/GenBank/DDBJ databases">
        <title>De-novo sequencing of pomegranate (Punica granatum L.) genome.</title>
        <authorList>
            <person name="Akparov Z."/>
            <person name="Amiraslanov A."/>
            <person name="Hajiyeva S."/>
            <person name="Abbasov M."/>
            <person name="Kaur K."/>
            <person name="Hamwieh A."/>
            <person name="Solovyev V."/>
            <person name="Salamov A."/>
            <person name="Braich B."/>
            <person name="Kosarev P."/>
            <person name="Mahmoud A."/>
            <person name="Hajiyev E."/>
            <person name="Babayeva S."/>
            <person name="Izzatullayeva V."/>
            <person name="Mammadov A."/>
            <person name="Mammadov A."/>
            <person name="Sharifova S."/>
            <person name="Ojaghi J."/>
            <person name="Eynullazada K."/>
            <person name="Bayramov B."/>
            <person name="Abdulazimova A."/>
            <person name="Shahmuradov I."/>
        </authorList>
    </citation>
    <scope>NUCLEOTIDE SEQUENCE [LARGE SCALE GENOMIC DNA]</scope>
    <source>
        <strain evidence="9">AG2017</strain>
        <strain evidence="11">cv. AG2017</strain>
        <tissue evidence="9">Leaf</tissue>
    </source>
</reference>
<keyword evidence="4" id="KW-0932">Cytokinin signaling pathway</keyword>
<gene>
    <name evidence="8" type="ORF">CDL15_Pgr014439</name>
    <name evidence="9" type="ORF">CRG98_037906</name>
</gene>
<comment type="similarity">
    <text evidence="6">Belongs to the SOFL plant protein family.</text>
</comment>
<comment type="caution">
    <text evidence="8">The sequence shown here is derived from an EMBL/GenBank/DDBJ whole genome shotgun (WGS) entry which is preliminary data.</text>
</comment>
<dbReference type="PANTHER" id="PTHR33347">
    <property type="entry name" value="OSJNBA0091C07.3 PROTEIN"/>
    <property type="match status" value="1"/>
</dbReference>
<dbReference type="Proteomes" id="UP000233551">
    <property type="component" value="Unassembled WGS sequence"/>
</dbReference>
<reference evidence="10" key="1">
    <citation type="journal article" date="2017" name="Plant J.">
        <title>The pomegranate (Punica granatum L.) genome and the genomics of punicalagin biosynthesis.</title>
        <authorList>
            <person name="Qin G."/>
            <person name="Xu C."/>
            <person name="Ming R."/>
            <person name="Tang H."/>
            <person name="Guyot R."/>
            <person name="Kramer E.M."/>
            <person name="Hu Y."/>
            <person name="Yi X."/>
            <person name="Qi Y."/>
            <person name="Xu X."/>
            <person name="Gao Z."/>
            <person name="Pan H."/>
            <person name="Jian J."/>
            <person name="Tian Y."/>
            <person name="Yue Z."/>
            <person name="Xu Y."/>
        </authorList>
    </citation>
    <scope>NUCLEOTIDE SEQUENCE [LARGE SCALE GENOMIC DNA]</scope>
    <source>
        <strain evidence="10">cv. Dabenzi</strain>
    </source>
</reference>
<keyword evidence="3" id="KW-0203">Cytokinin biosynthesis</keyword>
<dbReference type="AlphaFoldDB" id="A0A218WDL6"/>
<feature type="region of interest" description="Disordered" evidence="7">
    <location>
        <begin position="156"/>
        <end position="176"/>
    </location>
</feature>
<dbReference type="InterPro" id="IPR044670">
    <property type="entry name" value="SOFL"/>
</dbReference>
<dbReference type="EMBL" id="MTKT01004609">
    <property type="protein sequence ID" value="OWM70766.1"/>
    <property type="molecule type" value="Genomic_DNA"/>
</dbReference>
<evidence type="ECO:0000256" key="4">
    <source>
        <dbReference type="ARBA" id="ARBA00022864"/>
    </source>
</evidence>
<evidence type="ECO:0000256" key="1">
    <source>
        <dbReference type="ARBA" id="ARBA00004496"/>
    </source>
</evidence>
<sequence length="176" mass="19792">MSNVITSQCSSGVESGWTLYLDDDEEHESSFSMERARRRSYGSGWIRKEEEDDDENLSMVSDASSRPPYCGAEDWSCHESGGGFVAGLEQSGKRKNKRQQGRGWHSHYEDTACSHQKNFSLPSSHAPRKHALDFQPGYSIANLEDKLEYGKQYHYLHSSGAEKPAPKISDNSRKLG</sequence>
<keyword evidence="2" id="KW-0963">Cytoplasm</keyword>
<dbReference type="Proteomes" id="UP000197138">
    <property type="component" value="Unassembled WGS sequence"/>
</dbReference>
<dbReference type="PANTHER" id="PTHR33347:SF34">
    <property type="entry name" value="PROTEIN SOB FIVE-LIKE 6"/>
    <property type="match status" value="1"/>
</dbReference>
<dbReference type="GO" id="GO:0005737">
    <property type="term" value="C:cytoplasm"/>
    <property type="evidence" value="ECO:0007669"/>
    <property type="project" value="UniProtKB-SubCell"/>
</dbReference>
<evidence type="ECO:0000256" key="3">
    <source>
        <dbReference type="ARBA" id="ARBA00022712"/>
    </source>
</evidence>
<keyword evidence="11" id="KW-1185">Reference proteome</keyword>
<evidence type="ECO:0000313" key="9">
    <source>
        <dbReference type="EMBL" id="PKI41704.1"/>
    </source>
</evidence>
<evidence type="ECO:0000313" key="10">
    <source>
        <dbReference type="Proteomes" id="UP000197138"/>
    </source>
</evidence>
<dbReference type="GO" id="GO:0009691">
    <property type="term" value="P:cytokinin biosynthetic process"/>
    <property type="evidence" value="ECO:0007669"/>
    <property type="project" value="UniProtKB-KW"/>
</dbReference>
<accession>A0A218WDL6</accession>
<dbReference type="STRING" id="22663.A0A218WDL6"/>
<evidence type="ECO:0000256" key="6">
    <source>
        <dbReference type="ARBA" id="ARBA00024199"/>
    </source>
</evidence>
<proteinExistence type="inferred from homology"/>
<organism evidence="8 10">
    <name type="scientific">Punica granatum</name>
    <name type="common">Pomegranate</name>
    <dbReference type="NCBI Taxonomy" id="22663"/>
    <lineage>
        <taxon>Eukaryota</taxon>
        <taxon>Viridiplantae</taxon>
        <taxon>Streptophyta</taxon>
        <taxon>Embryophyta</taxon>
        <taxon>Tracheophyta</taxon>
        <taxon>Spermatophyta</taxon>
        <taxon>Magnoliopsida</taxon>
        <taxon>eudicotyledons</taxon>
        <taxon>Gunneridae</taxon>
        <taxon>Pentapetalae</taxon>
        <taxon>rosids</taxon>
        <taxon>malvids</taxon>
        <taxon>Myrtales</taxon>
        <taxon>Lythraceae</taxon>
        <taxon>Punica</taxon>
    </lineage>
</organism>
<evidence type="ECO:0000256" key="7">
    <source>
        <dbReference type="SAM" id="MobiDB-lite"/>
    </source>
</evidence>